<dbReference type="STRING" id="1445607.JCM10512_5199"/>
<reference evidence="1 2" key="1">
    <citation type="journal article" date="2014" name="Genome Announc.">
        <title>Draft Genome Sequence of Bacteroides reticulotermitis Strain JCM 10512T, Isolated from the Gut of a Termite.</title>
        <authorList>
            <person name="Yuki M."/>
            <person name="Oshima K."/>
            <person name="Suda W."/>
            <person name="Sakamoto M."/>
            <person name="Iida T."/>
            <person name="Hattori M."/>
            <person name="Ohkuma M."/>
        </authorList>
    </citation>
    <scope>NUCLEOTIDE SEQUENCE [LARGE SCALE GENOMIC DNA]</scope>
    <source>
        <strain evidence="1 2">JCM 10512</strain>
    </source>
</reference>
<keyword evidence="2" id="KW-1185">Reference proteome</keyword>
<organism evidence="1 2">
    <name type="scientific">Bacteroides reticulotermitis JCM 10512</name>
    <dbReference type="NCBI Taxonomy" id="1445607"/>
    <lineage>
        <taxon>Bacteria</taxon>
        <taxon>Pseudomonadati</taxon>
        <taxon>Bacteroidota</taxon>
        <taxon>Bacteroidia</taxon>
        <taxon>Bacteroidales</taxon>
        <taxon>Bacteroidaceae</taxon>
        <taxon>Bacteroides</taxon>
    </lineage>
</organism>
<dbReference type="AlphaFoldDB" id="W4V1P7"/>
<gene>
    <name evidence="1" type="ORF">JCM10512_5199</name>
</gene>
<evidence type="ECO:0000313" key="1">
    <source>
        <dbReference type="EMBL" id="GAE86664.1"/>
    </source>
</evidence>
<protein>
    <submittedName>
        <fullName evidence="1">Uncharacterized protein</fullName>
    </submittedName>
</protein>
<dbReference type="EMBL" id="BAIV01000077">
    <property type="protein sequence ID" value="GAE86664.1"/>
    <property type="molecule type" value="Genomic_DNA"/>
</dbReference>
<comment type="caution">
    <text evidence="1">The sequence shown here is derived from an EMBL/GenBank/DDBJ whole genome shotgun (WGS) entry which is preliminary data.</text>
</comment>
<proteinExistence type="predicted"/>
<name>W4V1P7_9BACE</name>
<evidence type="ECO:0000313" key="2">
    <source>
        <dbReference type="Proteomes" id="UP000019131"/>
    </source>
</evidence>
<accession>W4V1P7</accession>
<dbReference type="Proteomes" id="UP000019131">
    <property type="component" value="Unassembled WGS sequence"/>
</dbReference>
<sequence>MIHNDMKKCRIEKKGNGFAVRGTNFLNYCDADIYAYYLANTLNNGGKLIYVSGVDEAIEKHNQLEEVTNGDWLRACWNRNAECYLHTKNVYALKDNPLHGNKHQWYKDADQWWEYMPIETKAVISGIDSQTATDYHYRAFWAKIQPSDKNCIHKYWRHRNGLIRLDEDDANSLQMEVICELADLQLEQEYSKSREDMCDENGSFDEEYQDRFNDIYDEIEARLLDNEL</sequence>